<accession>D0MFN4</accession>
<keyword evidence="2" id="KW-0472">Membrane</keyword>
<dbReference type="SUPFAM" id="SSF81606">
    <property type="entry name" value="PP2C-like"/>
    <property type="match status" value="1"/>
</dbReference>
<evidence type="ECO:0000259" key="3">
    <source>
        <dbReference type="SMART" id="SM00331"/>
    </source>
</evidence>
<proteinExistence type="predicted"/>
<dbReference type="InterPro" id="IPR036457">
    <property type="entry name" value="PPM-type-like_dom_sf"/>
</dbReference>
<dbReference type="AlphaFoldDB" id="D0MFN4"/>
<keyword evidence="2" id="KW-1133">Transmembrane helix</keyword>
<dbReference type="EMBL" id="CP001807">
    <property type="protein sequence ID" value="ACY47561.1"/>
    <property type="molecule type" value="Genomic_DNA"/>
</dbReference>
<dbReference type="InterPro" id="IPR052016">
    <property type="entry name" value="Bact_Sigma-Reg"/>
</dbReference>
<feature type="transmembrane region" description="Helical" evidence="2">
    <location>
        <begin position="279"/>
        <end position="301"/>
    </location>
</feature>
<reference evidence="4 5" key="1">
    <citation type="journal article" date="2009" name="Stand. Genomic Sci.">
        <title>Complete genome sequence of Rhodothermus marinus type strain (R-10).</title>
        <authorList>
            <person name="Nolan M."/>
            <person name="Tindall B.J."/>
            <person name="Pomrenke H."/>
            <person name="Lapidus A."/>
            <person name="Copeland A."/>
            <person name="Glavina Del Rio T."/>
            <person name="Lucas S."/>
            <person name="Chen F."/>
            <person name="Tice H."/>
            <person name="Cheng J.F."/>
            <person name="Saunders E."/>
            <person name="Han C."/>
            <person name="Bruce D."/>
            <person name="Goodwin L."/>
            <person name="Chain P."/>
            <person name="Pitluck S."/>
            <person name="Ovchinikova G."/>
            <person name="Pati A."/>
            <person name="Ivanova N."/>
            <person name="Mavromatis K."/>
            <person name="Chen A."/>
            <person name="Palaniappan K."/>
            <person name="Land M."/>
            <person name="Hauser L."/>
            <person name="Chang Y.J."/>
            <person name="Jeffries C.D."/>
            <person name="Brettin T."/>
            <person name="Goker M."/>
            <person name="Bristow J."/>
            <person name="Eisen J.A."/>
            <person name="Markowitz V."/>
            <person name="Hugenholtz P."/>
            <person name="Kyrpides N.C."/>
            <person name="Klenk H.P."/>
            <person name="Detter J.C."/>
        </authorList>
    </citation>
    <scope>NUCLEOTIDE SEQUENCE [LARGE SCALE GENOMIC DNA]</scope>
    <source>
        <strain evidence="5">ATCC 43812 / DSM 4252 / R-10</strain>
    </source>
</reference>
<evidence type="ECO:0000313" key="5">
    <source>
        <dbReference type="Proteomes" id="UP000002221"/>
    </source>
</evidence>
<feature type="transmembrane region" description="Helical" evidence="2">
    <location>
        <begin position="475"/>
        <end position="491"/>
    </location>
</feature>
<keyword evidence="1" id="KW-0378">Hydrolase</keyword>
<dbReference type="RefSeq" id="WP_012843173.1">
    <property type="nucleotide sequence ID" value="NC_013501.1"/>
</dbReference>
<dbReference type="OrthoDB" id="9763484at2"/>
<dbReference type="InterPro" id="IPR001932">
    <property type="entry name" value="PPM-type_phosphatase-like_dom"/>
</dbReference>
<protein>
    <submittedName>
        <fullName evidence="4">Protein serine/threonine phosphatase</fullName>
    </submittedName>
</protein>
<keyword evidence="2" id="KW-0812">Transmembrane</keyword>
<feature type="transmembrane region" description="Helical" evidence="2">
    <location>
        <begin position="12"/>
        <end position="29"/>
    </location>
</feature>
<name>D0MFN4_RHOM4</name>
<dbReference type="KEGG" id="rmr:Rmar_0663"/>
<dbReference type="SMART" id="SM00331">
    <property type="entry name" value="PP2C_SIG"/>
    <property type="match status" value="1"/>
</dbReference>
<feature type="transmembrane region" description="Helical" evidence="2">
    <location>
        <begin position="313"/>
        <end position="334"/>
    </location>
</feature>
<feature type="transmembrane region" description="Helical" evidence="2">
    <location>
        <begin position="340"/>
        <end position="365"/>
    </location>
</feature>
<gene>
    <name evidence="4" type="ordered locus">Rmar_0663</name>
</gene>
<dbReference type="Pfam" id="PF07228">
    <property type="entry name" value="SpoIIE"/>
    <property type="match status" value="1"/>
</dbReference>
<feature type="transmembrane region" description="Helical" evidence="2">
    <location>
        <begin position="400"/>
        <end position="422"/>
    </location>
</feature>
<dbReference type="STRING" id="518766.Rmar_0663"/>
<keyword evidence="5" id="KW-1185">Reference proteome</keyword>
<dbReference type="HOGENOM" id="CLU_336763_0_0_10"/>
<dbReference type="PANTHER" id="PTHR43156">
    <property type="entry name" value="STAGE II SPORULATION PROTEIN E-RELATED"/>
    <property type="match status" value="1"/>
</dbReference>
<dbReference type="Gene3D" id="3.60.40.10">
    <property type="entry name" value="PPM-type phosphatase domain"/>
    <property type="match status" value="1"/>
</dbReference>
<organism evidence="4 5">
    <name type="scientific">Rhodothermus marinus (strain ATCC 43812 / DSM 4252 / R-10)</name>
    <name type="common">Rhodothermus obamensis</name>
    <dbReference type="NCBI Taxonomy" id="518766"/>
    <lineage>
        <taxon>Bacteria</taxon>
        <taxon>Pseudomonadati</taxon>
        <taxon>Rhodothermota</taxon>
        <taxon>Rhodothermia</taxon>
        <taxon>Rhodothermales</taxon>
        <taxon>Rhodothermaceae</taxon>
        <taxon>Rhodothermus</taxon>
    </lineage>
</organism>
<feature type="transmembrane region" description="Helical" evidence="2">
    <location>
        <begin position="551"/>
        <end position="568"/>
    </location>
</feature>
<feature type="domain" description="PPM-type phosphatase" evidence="3">
    <location>
        <begin position="616"/>
        <end position="839"/>
    </location>
</feature>
<evidence type="ECO:0000313" key="4">
    <source>
        <dbReference type="EMBL" id="ACY47561.1"/>
    </source>
</evidence>
<sequence length="846" mass="92013">MSSRRFATSDLVLALAGVIGLVLGLWLLPRQHPDAALQHMLSAEAARHRAAAFLAQRGYRVDTTHALVVLRRAPELLRRWQTRWGRPELVRRLEDLPWLPVYRWVVYRSSDEMNGQRWQVVLAGDGTIWGFRGPETPGEDPAARAAVGIAAEAFDPLASWGKLSGAPDSSETPERPGPAAAVALARYHLQRTIGSVLPLRPDSVGLLATSSPQQAVVRFRGLSPTGDSVTVQVVVTASGQLRALEATWGTLHLPEPSPLEEGPPRRGERGFTVHEVQDLLSVLLFAGLGIWLLTVFLRRLHRRLLDTQGPLRDAVLGGLAFTVATLGGALPGILQVPDLWLRLLILLMSTLVVGVFGAASVFLLAGTSDALARDRWPEKLAVLTLLRNGQVRNVVVGASLLRGLALGGLLLGMTVGLLGLWPRAALRLDAGAWTVPWPGMQAAVWLGFAVWVGMLLVYLLLAVMARLPWRDGGRVVGTLTLLLLLAGVSAIDLEQVGFELLVHALWGVVLAWACWRYEPACSGIGAMTAWALWRSASGWMAPDGPFGPDGWIVLAMVGTGLVIGFVGIRSRRSAAELPRYVPAYLQELARQERLERELEIARQAQASLLPRTLPEVPGAAMAALCRPAYEVGGDYYDVFALPDGRLAVVVGDVSGKGIQAAFFMTLIKGHVRALSLSTRDPADVLRHLNRLFREQAPRGLFVTMIYGVLDPTTRTFTLARAGHPPVLHYRACTQQVQCLRPSGMGIGLADAELFDKALENCVLRLEAGDRVLLYTDGITEMAGPRGERWGLERLQQWLRESSRRGYAPEQALGALEEQLRAFAGTTELADDLTAILLEAKQDGYAN</sequence>
<evidence type="ECO:0000256" key="1">
    <source>
        <dbReference type="ARBA" id="ARBA00022801"/>
    </source>
</evidence>
<feature type="transmembrane region" description="Helical" evidence="2">
    <location>
        <begin position="442"/>
        <end position="463"/>
    </location>
</feature>
<dbReference type="eggNOG" id="COG2208">
    <property type="taxonomic scope" value="Bacteria"/>
</dbReference>
<dbReference type="GO" id="GO:0016791">
    <property type="term" value="F:phosphatase activity"/>
    <property type="evidence" value="ECO:0007669"/>
    <property type="project" value="TreeGrafter"/>
</dbReference>
<dbReference type="PANTHER" id="PTHR43156:SF2">
    <property type="entry name" value="STAGE II SPORULATION PROTEIN E"/>
    <property type="match status" value="1"/>
</dbReference>
<dbReference type="Proteomes" id="UP000002221">
    <property type="component" value="Chromosome"/>
</dbReference>
<evidence type="ECO:0000256" key="2">
    <source>
        <dbReference type="SAM" id="Phobius"/>
    </source>
</evidence>